<protein>
    <recommendedName>
        <fullName evidence="2">Retropepsin-like aspartic endopeptidase domain-containing protein</fullName>
    </recommendedName>
</protein>
<proteinExistence type="predicted"/>
<evidence type="ECO:0000313" key="3">
    <source>
        <dbReference type="EMBL" id="MBB5321309.1"/>
    </source>
</evidence>
<dbReference type="Proteomes" id="UP000591735">
    <property type="component" value="Unassembled WGS sequence"/>
</dbReference>
<name>A0A840U849_9GAMM</name>
<sequence length="269" mass="29867">MDNCLSRARPVLLTAITLSLIALSGCTADRYFMVPKKDLKSVESSVDSQRATLVTMENNATLRHNQILSNNRASTQTILEAIETKVTKPNCPPPEAAPKCPAQETDKGRADRLKGKLIVGELEKFYLAGPGLVYNARIDSGAETSSMHARDIKEFERDGNSWVRFEVPVPGTEGEEWVPMEKEVARRVRIIQASTDEGESRFVVDLQFAIGDHHQTAEFTLADRENLTYDALVGRNILRDVMLIDVGKEFATELPESYTRKQAADGEGQ</sequence>
<dbReference type="PROSITE" id="PS51257">
    <property type="entry name" value="PROKAR_LIPOPROTEIN"/>
    <property type="match status" value="1"/>
</dbReference>
<evidence type="ECO:0000259" key="2">
    <source>
        <dbReference type="Pfam" id="PF05618"/>
    </source>
</evidence>
<organism evidence="3 4">
    <name type="scientific">Marinobacter oulmenensis</name>
    <dbReference type="NCBI Taxonomy" id="643747"/>
    <lineage>
        <taxon>Bacteria</taxon>
        <taxon>Pseudomonadati</taxon>
        <taxon>Pseudomonadota</taxon>
        <taxon>Gammaproteobacteria</taxon>
        <taxon>Pseudomonadales</taxon>
        <taxon>Marinobacteraceae</taxon>
        <taxon>Marinobacter</taxon>
    </lineage>
</organism>
<comment type="caution">
    <text evidence="3">The sequence shown here is derived from an EMBL/GenBank/DDBJ whole genome shotgun (WGS) entry which is preliminary data.</text>
</comment>
<keyword evidence="4" id="KW-1185">Reference proteome</keyword>
<dbReference type="PANTHER" id="PTHR38037">
    <property type="entry name" value="ZN_PROTEASE DOMAIN-CONTAINING PROTEIN"/>
    <property type="match status" value="1"/>
</dbReference>
<feature type="region of interest" description="Disordered" evidence="1">
    <location>
        <begin position="88"/>
        <end position="108"/>
    </location>
</feature>
<reference evidence="3 4" key="1">
    <citation type="submission" date="2020-08" db="EMBL/GenBank/DDBJ databases">
        <title>Genomic Encyclopedia of Type Strains, Phase IV (KMG-IV): sequencing the most valuable type-strain genomes for metagenomic binning, comparative biology and taxonomic classification.</title>
        <authorList>
            <person name="Goeker M."/>
        </authorList>
    </citation>
    <scope>NUCLEOTIDE SEQUENCE [LARGE SCALE GENOMIC DNA]</scope>
    <source>
        <strain evidence="3 4">DSM 22359</strain>
    </source>
</reference>
<accession>A0A840U849</accession>
<evidence type="ECO:0000313" key="4">
    <source>
        <dbReference type="Proteomes" id="UP000591735"/>
    </source>
</evidence>
<dbReference type="Gene3D" id="2.40.70.10">
    <property type="entry name" value="Acid Proteases"/>
    <property type="match status" value="1"/>
</dbReference>
<gene>
    <name evidence="3" type="ORF">HNR38_001798</name>
</gene>
<dbReference type="EMBL" id="JACHFE010000004">
    <property type="protein sequence ID" value="MBB5321309.1"/>
    <property type="molecule type" value="Genomic_DNA"/>
</dbReference>
<dbReference type="SUPFAM" id="SSF50630">
    <property type="entry name" value="Acid proteases"/>
    <property type="match status" value="1"/>
</dbReference>
<dbReference type="AlphaFoldDB" id="A0A840U849"/>
<feature type="domain" description="Retropepsin-like aspartic endopeptidase" evidence="2">
    <location>
        <begin position="118"/>
        <end position="251"/>
    </location>
</feature>
<dbReference type="InterPro" id="IPR008503">
    <property type="entry name" value="Asp_endopeptidase"/>
</dbReference>
<dbReference type="Pfam" id="PF05618">
    <property type="entry name" value="Zn_protease"/>
    <property type="match status" value="1"/>
</dbReference>
<evidence type="ECO:0000256" key="1">
    <source>
        <dbReference type="SAM" id="MobiDB-lite"/>
    </source>
</evidence>
<dbReference type="PANTHER" id="PTHR38037:SF2">
    <property type="entry name" value="ATP-DEPENDENT ZINC PROTEASE DOMAIN-CONTAINING PROTEIN-RELATED"/>
    <property type="match status" value="1"/>
</dbReference>
<dbReference type="RefSeq" id="WP_183702494.1">
    <property type="nucleotide sequence ID" value="NZ_JACHFE010000004.1"/>
</dbReference>
<dbReference type="InterPro" id="IPR021109">
    <property type="entry name" value="Peptidase_aspartic_dom_sf"/>
</dbReference>